<keyword evidence="1" id="KW-1133">Transmembrane helix</keyword>
<dbReference type="EMBL" id="LFTY01000002">
    <property type="protein sequence ID" value="KMW57283.1"/>
    <property type="molecule type" value="Genomic_DNA"/>
</dbReference>
<keyword evidence="1" id="KW-0812">Transmembrane</keyword>
<dbReference type="Proteomes" id="UP000037178">
    <property type="component" value="Unassembled WGS sequence"/>
</dbReference>
<feature type="transmembrane region" description="Helical" evidence="1">
    <location>
        <begin position="49"/>
        <end position="68"/>
    </location>
</feature>
<keyword evidence="3" id="KW-1185">Reference proteome</keyword>
<name>A0A0J9GUL5_9RHOB</name>
<organism evidence="2 3">
    <name type="scientific">Candidatus Rhodobacter oscarellae</name>
    <dbReference type="NCBI Taxonomy" id="1675527"/>
    <lineage>
        <taxon>Bacteria</taxon>
        <taxon>Pseudomonadati</taxon>
        <taxon>Pseudomonadota</taxon>
        <taxon>Alphaproteobacteria</taxon>
        <taxon>Rhodobacterales</taxon>
        <taxon>Rhodobacter group</taxon>
        <taxon>Rhodobacter</taxon>
    </lineage>
</organism>
<keyword evidence="1" id="KW-0472">Membrane</keyword>
<dbReference type="PATRIC" id="fig|1675527.3.peg.2359"/>
<evidence type="ECO:0000313" key="3">
    <source>
        <dbReference type="Proteomes" id="UP000037178"/>
    </source>
</evidence>
<protein>
    <submittedName>
        <fullName evidence="2">Uncharacterized protein</fullName>
    </submittedName>
</protein>
<comment type="caution">
    <text evidence="2">The sequence shown here is derived from an EMBL/GenBank/DDBJ whole genome shotgun (WGS) entry which is preliminary data.</text>
</comment>
<accession>A0A0J9GUL5</accession>
<proteinExistence type="predicted"/>
<sequence length="69" mass="7636">MFANVLKKFFTIRSQFENKWATNNREPAPMLTDLKATIARSGHTMLQDLAGAATLILLLAIGLHLPVIT</sequence>
<evidence type="ECO:0000313" key="2">
    <source>
        <dbReference type="EMBL" id="KMW57283.1"/>
    </source>
</evidence>
<gene>
    <name evidence="2" type="ORF">AIOL_002244</name>
</gene>
<dbReference type="AlphaFoldDB" id="A0A0J9GUL5"/>
<evidence type="ECO:0000256" key="1">
    <source>
        <dbReference type="SAM" id="Phobius"/>
    </source>
</evidence>
<reference evidence="2 3" key="1">
    <citation type="submission" date="2015-06" db="EMBL/GenBank/DDBJ databases">
        <title>Draft genome sequence of an Alphaproteobacteria species associated to the Mediterranean sponge Oscarella lobularis.</title>
        <authorList>
            <person name="Jourda C."/>
            <person name="Santini S."/>
            <person name="Claverie J.-M."/>
        </authorList>
    </citation>
    <scope>NUCLEOTIDE SEQUENCE [LARGE SCALE GENOMIC DNA]</scope>
    <source>
        <strain evidence="2">IGS</strain>
    </source>
</reference>
<dbReference type="STRING" id="1675527.AIOL_002244"/>